<evidence type="ECO:0000256" key="2">
    <source>
        <dbReference type="ARBA" id="ARBA00023239"/>
    </source>
</evidence>
<evidence type="ECO:0000256" key="4">
    <source>
        <dbReference type="RuleBase" id="RU364078"/>
    </source>
</evidence>
<comment type="similarity">
    <text evidence="3 4">In the N-terminal section; belongs to the HFCD (homo-oligomeric flavin containing Cys decarboxylase) superfamily.</text>
</comment>
<dbReference type="AlphaFoldDB" id="A0A1F5VKF4"/>
<evidence type="ECO:0000256" key="1">
    <source>
        <dbReference type="ARBA" id="ARBA00022793"/>
    </source>
</evidence>
<reference evidence="7 8" key="1">
    <citation type="journal article" date="2016" name="Nat. Commun.">
        <title>Thousands of microbial genomes shed light on interconnected biogeochemical processes in an aquifer system.</title>
        <authorList>
            <person name="Anantharaman K."/>
            <person name="Brown C.T."/>
            <person name="Hug L.A."/>
            <person name="Sharon I."/>
            <person name="Castelle C.J."/>
            <person name="Probst A.J."/>
            <person name="Thomas B.C."/>
            <person name="Singh A."/>
            <person name="Wilkins M.J."/>
            <person name="Karaoz U."/>
            <person name="Brodie E.L."/>
            <person name="Williams K.H."/>
            <person name="Hubbard S.S."/>
            <person name="Banfield J.F."/>
        </authorList>
    </citation>
    <scope>NUCLEOTIDE SEQUENCE [LARGE SCALE GENOMIC DNA]</scope>
</reference>
<dbReference type="Proteomes" id="UP000178943">
    <property type="component" value="Unassembled WGS sequence"/>
</dbReference>
<feature type="region of interest" description="Phosphopantothenate--cysteine ligase" evidence="3">
    <location>
        <begin position="186"/>
        <end position="395"/>
    </location>
</feature>
<comment type="catalytic activity">
    <reaction evidence="3 4">
        <text>N-[(R)-4-phosphopantothenoyl]-L-cysteine + H(+) = (R)-4'-phosphopantetheine + CO2</text>
        <dbReference type="Rhea" id="RHEA:16793"/>
        <dbReference type="ChEBI" id="CHEBI:15378"/>
        <dbReference type="ChEBI" id="CHEBI:16526"/>
        <dbReference type="ChEBI" id="CHEBI:59458"/>
        <dbReference type="ChEBI" id="CHEBI:61723"/>
        <dbReference type="EC" id="4.1.1.36"/>
    </reaction>
</comment>
<feature type="active site" description="Proton donor" evidence="3">
    <location>
        <position position="153"/>
    </location>
</feature>
<dbReference type="HAMAP" id="MF_02225">
    <property type="entry name" value="CoaBC"/>
    <property type="match status" value="1"/>
</dbReference>
<dbReference type="STRING" id="1817863.A2Y62_09510"/>
<dbReference type="GO" id="GO:0071513">
    <property type="term" value="C:phosphopantothenoylcysteine decarboxylase complex"/>
    <property type="evidence" value="ECO:0007669"/>
    <property type="project" value="TreeGrafter"/>
</dbReference>
<keyword evidence="2 3" id="KW-0456">Lyase</keyword>
<feature type="binding site" evidence="3">
    <location>
        <position position="284"/>
    </location>
    <ligand>
        <name>CTP</name>
        <dbReference type="ChEBI" id="CHEBI:37563"/>
    </ligand>
</feature>
<feature type="binding site" evidence="3">
    <location>
        <position position="318"/>
    </location>
    <ligand>
        <name>CTP</name>
        <dbReference type="ChEBI" id="CHEBI:37563"/>
    </ligand>
</feature>
<evidence type="ECO:0000256" key="3">
    <source>
        <dbReference type="HAMAP-Rule" id="MF_02225"/>
    </source>
</evidence>
<evidence type="ECO:0000259" key="5">
    <source>
        <dbReference type="Pfam" id="PF02441"/>
    </source>
</evidence>
<dbReference type="PANTHER" id="PTHR14359:SF6">
    <property type="entry name" value="PHOSPHOPANTOTHENOYLCYSTEINE DECARBOXYLASE"/>
    <property type="match status" value="1"/>
</dbReference>
<comment type="cofactor">
    <cofactor evidence="3">
        <name>FMN</name>
        <dbReference type="ChEBI" id="CHEBI:58210"/>
    </cofactor>
    <text evidence="3">Binds 1 FMN per subunit.</text>
</comment>
<dbReference type="GO" id="GO:0046872">
    <property type="term" value="F:metal ion binding"/>
    <property type="evidence" value="ECO:0007669"/>
    <property type="project" value="UniProtKB-KW"/>
</dbReference>
<keyword evidence="3" id="KW-0511">Multifunctional enzyme</keyword>
<sequence length="395" mass="43708">MKTVVIGVCSSISIYKAIELIRLLQQDGINVKVIMTRNATKMVRPITFSAISQNKVYSNQWSGDISEIEHISLARDTGLFLIAPATANIIGKLVHGIADDFLTTFFLGYEGQIAIAPAMNTRMYLNPIVQGNMGMLESMGIAFIHPEEGYLACGEEGKGRLASAEIISKYAKQLLETSNSLQDKKVLITAGPTHERIDLVRYISNYSSGKMGYALAHEARKRGANVFLVSGPTHLPVPHGITWRRVVSAEQMREAVLALYDKMDIVIMAAAVADYTPSVFTEGKIKKSGKTMQVTLESTADILAEMGRKKKKQILIGFAAEEGFNKKEAIHKLKTKNTDAILLNSITEPGAGFDVDTNQVFWIDRKGREEQSEKLSKVIIAKWILDKIHECFIKK</sequence>
<dbReference type="GO" id="GO:0004632">
    <property type="term" value="F:phosphopantothenate--cysteine ligase activity"/>
    <property type="evidence" value="ECO:0007669"/>
    <property type="project" value="UniProtKB-UniRule"/>
</dbReference>
<dbReference type="GO" id="GO:0010181">
    <property type="term" value="F:FMN binding"/>
    <property type="evidence" value="ECO:0007669"/>
    <property type="project" value="UniProtKB-UniRule"/>
</dbReference>
<gene>
    <name evidence="3" type="primary">coaBC</name>
    <name evidence="7" type="ORF">A2Y62_09510</name>
</gene>
<feature type="domain" description="Flavoprotein" evidence="5">
    <location>
        <begin position="2"/>
        <end position="147"/>
    </location>
</feature>
<organism evidence="7 8">
    <name type="scientific">Candidatus Fischerbacteria bacterium RBG_13_37_8</name>
    <dbReference type="NCBI Taxonomy" id="1817863"/>
    <lineage>
        <taxon>Bacteria</taxon>
        <taxon>Candidatus Fischeribacteriota</taxon>
    </lineage>
</organism>
<name>A0A1F5VKF4_9BACT</name>
<keyword evidence="3" id="KW-0460">Magnesium</keyword>
<dbReference type="PANTHER" id="PTHR14359">
    <property type="entry name" value="HOMO-OLIGOMERIC FLAVIN CONTAINING CYS DECARBOXYLASE FAMILY"/>
    <property type="match status" value="1"/>
</dbReference>
<dbReference type="NCBIfam" id="TIGR00521">
    <property type="entry name" value="coaBC_dfp"/>
    <property type="match status" value="1"/>
</dbReference>
<evidence type="ECO:0000313" key="7">
    <source>
        <dbReference type="EMBL" id="OGF63698.1"/>
    </source>
</evidence>
<dbReference type="Gene3D" id="3.40.50.1950">
    <property type="entry name" value="Flavin prenyltransferase-like"/>
    <property type="match status" value="1"/>
</dbReference>
<feature type="domain" description="DNA/pantothenate metabolism flavoprotein C-terminal" evidence="6">
    <location>
        <begin position="181"/>
        <end position="390"/>
    </location>
</feature>
<feature type="binding site" evidence="3">
    <location>
        <position position="336"/>
    </location>
    <ligand>
        <name>CTP</name>
        <dbReference type="ChEBI" id="CHEBI:37563"/>
    </ligand>
</feature>
<keyword evidence="3 4" id="KW-0288">FMN</keyword>
<keyword evidence="3 4" id="KW-0285">Flavoprotein</keyword>
<keyword evidence="1 3" id="KW-0210">Decarboxylase</keyword>
<comment type="pathway">
    <text evidence="3 4">Cofactor biosynthesis; coenzyme A biosynthesis; CoA from (R)-pantothenate: step 3/5.</text>
</comment>
<comment type="similarity">
    <text evidence="3 4">In the C-terminal section; belongs to the PPC synthetase family.</text>
</comment>
<dbReference type="UniPathway" id="UPA00241">
    <property type="reaction ID" value="UER00353"/>
</dbReference>
<dbReference type="InterPro" id="IPR036551">
    <property type="entry name" value="Flavin_trans-like"/>
</dbReference>
<dbReference type="SUPFAM" id="SSF102645">
    <property type="entry name" value="CoaB-like"/>
    <property type="match status" value="1"/>
</dbReference>
<feature type="binding site" evidence="3">
    <location>
        <position position="274"/>
    </location>
    <ligand>
        <name>CTP</name>
        <dbReference type="ChEBI" id="CHEBI:37563"/>
    </ligand>
</feature>
<accession>A0A1F5VKF4</accession>
<dbReference type="EC" id="6.3.2.5" evidence="3"/>
<evidence type="ECO:0000313" key="8">
    <source>
        <dbReference type="Proteomes" id="UP000178943"/>
    </source>
</evidence>
<proteinExistence type="inferred from homology"/>
<dbReference type="InterPro" id="IPR005252">
    <property type="entry name" value="CoaBC"/>
</dbReference>
<dbReference type="GO" id="GO:0015941">
    <property type="term" value="P:pantothenate catabolic process"/>
    <property type="evidence" value="ECO:0007669"/>
    <property type="project" value="InterPro"/>
</dbReference>
<feature type="binding site" evidence="3">
    <location>
        <position position="332"/>
    </location>
    <ligand>
        <name>CTP</name>
        <dbReference type="ChEBI" id="CHEBI:37563"/>
    </ligand>
</feature>
<dbReference type="InterPro" id="IPR007085">
    <property type="entry name" value="DNA/pantothenate-metab_flavo_C"/>
</dbReference>
<dbReference type="Pfam" id="PF02441">
    <property type="entry name" value="Flavoprotein"/>
    <property type="match status" value="1"/>
</dbReference>
<comment type="caution">
    <text evidence="3">Lacks conserved residue(s) required for the propagation of feature annotation.</text>
</comment>
<dbReference type="InterPro" id="IPR035929">
    <property type="entry name" value="CoaB-like_sf"/>
</dbReference>
<dbReference type="GO" id="GO:0004633">
    <property type="term" value="F:phosphopantothenoylcysteine decarboxylase activity"/>
    <property type="evidence" value="ECO:0007669"/>
    <property type="project" value="UniProtKB-UniRule"/>
</dbReference>
<comment type="function">
    <text evidence="3">Catalyzes two sequential steps in the biosynthesis of coenzyme A. In the first step cysteine is conjugated to 4'-phosphopantothenate to form 4-phosphopantothenoylcysteine. In the second step the latter compound is decarboxylated to form 4'-phosphopantotheine.</text>
</comment>
<dbReference type="Gene3D" id="3.40.50.10300">
    <property type="entry name" value="CoaB-like"/>
    <property type="match status" value="1"/>
</dbReference>
<evidence type="ECO:0000259" key="6">
    <source>
        <dbReference type="Pfam" id="PF04127"/>
    </source>
</evidence>
<comment type="cofactor">
    <cofactor evidence="3">
        <name>Mg(2+)</name>
        <dbReference type="ChEBI" id="CHEBI:18420"/>
    </cofactor>
</comment>
<comment type="function">
    <text evidence="4">Catalyzes two steps in the biosynthesis of coenzyme A. In the first step cysteine is conjugated to 4'-phosphopantothenate to form 4-phosphopantothenoylcysteine, in the latter compound is decarboxylated to form 4'-phosphopantotheine.</text>
</comment>
<comment type="pathway">
    <text evidence="3 4">Cofactor biosynthesis; coenzyme A biosynthesis; CoA from (R)-pantothenate: step 2/5.</text>
</comment>
<comment type="catalytic activity">
    <reaction evidence="3 4">
        <text>(R)-4'-phosphopantothenate + L-cysteine + CTP = N-[(R)-4-phosphopantothenoyl]-L-cysteine + CMP + diphosphate + H(+)</text>
        <dbReference type="Rhea" id="RHEA:19397"/>
        <dbReference type="ChEBI" id="CHEBI:10986"/>
        <dbReference type="ChEBI" id="CHEBI:15378"/>
        <dbReference type="ChEBI" id="CHEBI:33019"/>
        <dbReference type="ChEBI" id="CHEBI:35235"/>
        <dbReference type="ChEBI" id="CHEBI:37563"/>
        <dbReference type="ChEBI" id="CHEBI:59458"/>
        <dbReference type="ChEBI" id="CHEBI:60377"/>
        <dbReference type="EC" id="6.3.2.5"/>
    </reaction>
</comment>
<dbReference type="Pfam" id="PF04127">
    <property type="entry name" value="DFP"/>
    <property type="match status" value="1"/>
</dbReference>
<keyword evidence="3 4" id="KW-0436">Ligase</keyword>
<dbReference type="SUPFAM" id="SSF52507">
    <property type="entry name" value="Homo-oligomeric flavin-containing Cys decarboxylases, HFCD"/>
    <property type="match status" value="1"/>
</dbReference>
<keyword evidence="3" id="KW-0479">Metal-binding</keyword>
<feature type="region of interest" description="Phosphopantothenoylcysteine decarboxylase" evidence="3">
    <location>
        <begin position="1"/>
        <end position="185"/>
    </location>
</feature>
<comment type="caution">
    <text evidence="7">The sequence shown here is derived from an EMBL/GenBank/DDBJ whole genome shotgun (WGS) entry which is preliminary data.</text>
</comment>
<protein>
    <recommendedName>
        <fullName evidence="3">Coenzyme A biosynthesis bifunctional protein CoaBC</fullName>
    </recommendedName>
    <alternativeName>
        <fullName evidence="3">DNA/pantothenate metabolism flavoprotein</fullName>
    </alternativeName>
    <alternativeName>
        <fullName evidence="3">Phosphopantothenoylcysteine synthetase/decarboxylase</fullName>
        <shortName evidence="3">PPCS-PPCDC</shortName>
    </alternativeName>
    <domain>
        <recommendedName>
            <fullName evidence="3">Phosphopantothenoylcysteine decarboxylase</fullName>
            <shortName evidence="3">PPC decarboxylase</shortName>
            <shortName evidence="3">PPC-DC</shortName>
            <ecNumber evidence="3">4.1.1.36</ecNumber>
        </recommendedName>
        <alternativeName>
            <fullName evidence="3">CoaC</fullName>
        </alternativeName>
    </domain>
    <domain>
        <recommendedName>
            <fullName evidence="3">Phosphopantothenate--cysteine ligase</fullName>
            <ecNumber evidence="3">6.3.2.5</ecNumber>
        </recommendedName>
        <alternativeName>
            <fullName evidence="3">CoaB</fullName>
        </alternativeName>
        <alternativeName>
            <fullName evidence="3">Phosphopantothenoylcysteine synthetase</fullName>
            <shortName evidence="3">PPC synthetase</shortName>
            <shortName evidence="3">PPC-S</shortName>
        </alternativeName>
    </domain>
</protein>
<dbReference type="EMBL" id="MFGW01000154">
    <property type="protein sequence ID" value="OGF63698.1"/>
    <property type="molecule type" value="Genomic_DNA"/>
</dbReference>
<dbReference type="InterPro" id="IPR003382">
    <property type="entry name" value="Flavoprotein"/>
</dbReference>
<dbReference type="EC" id="4.1.1.36" evidence="3"/>
<dbReference type="GO" id="GO:0015937">
    <property type="term" value="P:coenzyme A biosynthetic process"/>
    <property type="evidence" value="ECO:0007669"/>
    <property type="project" value="UniProtKB-UniRule"/>
</dbReference>